<dbReference type="PATRIC" id="fig|306537.10.peg.606"/>
<dbReference type="EMBL" id="CR931997">
    <property type="protein sequence ID" value="CAI36754.1"/>
    <property type="molecule type" value="Genomic_DNA"/>
</dbReference>
<gene>
    <name evidence="2" type="ordered locus">jk0595</name>
</gene>
<dbReference type="Proteomes" id="UP000000545">
    <property type="component" value="Chromosome"/>
</dbReference>
<dbReference type="AlphaFoldDB" id="Q4JWQ3"/>
<evidence type="ECO:0000256" key="1">
    <source>
        <dbReference type="SAM" id="MobiDB-lite"/>
    </source>
</evidence>
<evidence type="ECO:0000313" key="2">
    <source>
        <dbReference type="EMBL" id="CAI36754.1"/>
    </source>
</evidence>
<dbReference type="OrthoDB" id="4428023at2"/>
<dbReference type="STRING" id="306537.jk0595"/>
<dbReference type="KEGG" id="cjk:jk0595"/>
<dbReference type="RefSeq" id="WP_005296374.1">
    <property type="nucleotide sequence ID" value="NC_007164.1"/>
</dbReference>
<feature type="compositionally biased region" description="Basic and acidic residues" evidence="1">
    <location>
        <begin position="69"/>
        <end position="86"/>
    </location>
</feature>
<name>Q4JWQ3_CORJK</name>
<proteinExistence type="predicted"/>
<protein>
    <submittedName>
        <fullName evidence="2">Uncharacterized protein</fullName>
    </submittedName>
</protein>
<keyword evidence="3" id="KW-1185">Reference proteome</keyword>
<organism evidence="2 3">
    <name type="scientific">Corynebacterium jeikeium (strain K411)</name>
    <dbReference type="NCBI Taxonomy" id="306537"/>
    <lineage>
        <taxon>Bacteria</taxon>
        <taxon>Bacillati</taxon>
        <taxon>Actinomycetota</taxon>
        <taxon>Actinomycetes</taxon>
        <taxon>Mycobacteriales</taxon>
        <taxon>Corynebacteriaceae</taxon>
        <taxon>Corynebacterium</taxon>
    </lineage>
</organism>
<sequence length="86" mass="9875">MMEWLINAPVWIQTPLVFLALFVVCTVLALVWQVIALRIFPASAEEERVHGALSLRDMWASRSSVPLDDGTRRPEVARNRDKDRED</sequence>
<feature type="region of interest" description="Disordered" evidence="1">
    <location>
        <begin position="64"/>
        <end position="86"/>
    </location>
</feature>
<evidence type="ECO:0000313" key="3">
    <source>
        <dbReference type="Proteomes" id="UP000000545"/>
    </source>
</evidence>
<dbReference type="GeneID" id="92738102"/>
<reference evidence="2 3" key="1">
    <citation type="journal article" date="2005" name="J. Bacteriol.">
        <title>Complete genome sequence and analysis of the multiresistant nosocomial pathogen Corynebacterium jeikeium K411, a lipid-requiring bacterium of the human skin flora.</title>
        <authorList>
            <person name="Tauch A."/>
            <person name="Kaiser O."/>
            <person name="Hain T."/>
            <person name="Goesmann A."/>
            <person name="Weisshaar B."/>
            <person name="Albersmeier A."/>
            <person name="Bekel T."/>
            <person name="Bischoff N."/>
            <person name="Brune I."/>
            <person name="Chakraborty T."/>
            <person name="Kalinowski J."/>
            <person name="Meyer F."/>
            <person name="Rupp O."/>
            <person name="Schneiker S."/>
            <person name="Viehoever P."/>
            <person name="Puehler A."/>
        </authorList>
    </citation>
    <scope>NUCLEOTIDE SEQUENCE [LARGE SCALE GENOMIC DNA]</scope>
    <source>
        <strain evidence="2 3">K411</strain>
    </source>
</reference>
<dbReference type="HOGENOM" id="CLU_2492574_0_0_11"/>
<accession>Q4JWQ3</accession>